<keyword evidence="2" id="KW-1133">Transmembrane helix</keyword>
<dbReference type="RefSeq" id="XP_026602694.1">
    <property type="nucleotide sequence ID" value="XM_026748390.1"/>
</dbReference>
<feature type="compositionally biased region" description="Polar residues" evidence="1">
    <location>
        <begin position="236"/>
        <end position="246"/>
    </location>
</feature>
<evidence type="ECO:0008006" key="5">
    <source>
        <dbReference type="Google" id="ProtNLM"/>
    </source>
</evidence>
<dbReference type="Proteomes" id="UP000256690">
    <property type="component" value="Unassembled WGS sequence"/>
</dbReference>
<feature type="compositionally biased region" description="Polar residues" evidence="1">
    <location>
        <begin position="672"/>
        <end position="689"/>
    </location>
</feature>
<organism evidence="3 4">
    <name type="scientific">Aspergillus mulundensis</name>
    <dbReference type="NCBI Taxonomy" id="1810919"/>
    <lineage>
        <taxon>Eukaryota</taxon>
        <taxon>Fungi</taxon>
        <taxon>Dikarya</taxon>
        <taxon>Ascomycota</taxon>
        <taxon>Pezizomycotina</taxon>
        <taxon>Eurotiomycetes</taxon>
        <taxon>Eurotiomycetidae</taxon>
        <taxon>Eurotiales</taxon>
        <taxon>Aspergillaceae</taxon>
        <taxon>Aspergillus</taxon>
        <taxon>Aspergillus subgen. Nidulantes</taxon>
    </lineage>
</organism>
<sequence length="689" mass="73335">MLAPKPPTKLEGHCSVIHDNTLYTLSTNGFASIPLERNATWSELNTDGAELVSDAVCVMGGVDGNENKTALYVVGGTSSKSDLPGIQRYSLEDKTWKAITVQNALLSNRTGHSAVYLKSISTILTYGGSTTDGSQPSSENFNVLVKPTYRLDSGTGYATPAVSPPLLTWSDDTAVLFGGKDEPEQPHFWNSTEHWHNDGYDSLNMTFPTGVKAALFQDSDGSRILRTFDLNQSPVEVSNTSKSLVPSSAQSSRKRKRDDSSNYDDSLAPTVSQTSYSFAQGGLDSPLVVISGGSGTDTLSIFNQTSNDWVNTTKLFYGDKSEQEILGSTTTTTSSPTATSTEASATSGSDSSSDDSGADVGTILGAVLGSLMGVAVILVLILFYIKRKKEKARQAGGMDKDRLSFQDQGVEPLARSAYPMAESPAPKAAASVDSLAIFSGNLGDEKSPRSAGSLPQYLQNTQPAKPSPLNNIQSSGDSVYSLDDKAIEAGQSPVRRTTDEGWGKYFQGNNTPTLSTPTLSTPTLVGVQSPYDSTRGSKATIWPGANNALPPLQTSFLQEPTPLGRVNSGSPTTEIGRQIVIPESQSARISSASSASFNSDDGDYHGAREQSWLGRPPSSTYSRSFYNPGSTRDALSVAPSTLAPSVDYRGQDSHRTNTRGSSILIPDGQPLPRNNVNSDMSWLNLNADR</sequence>
<protein>
    <recommendedName>
        <fullName evidence="5">Pre-mRNA splicing factor CLF1</fullName>
    </recommendedName>
</protein>
<dbReference type="EMBL" id="PVWQ01000007">
    <property type="protein sequence ID" value="RDW76382.1"/>
    <property type="molecule type" value="Genomic_DNA"/>
</dbReference>
<feature type="region of interest" description="Disordered" evidence="1">
    <location>
        <begin position="644"/>
        <end position="689"/>
    </location>
</feature>
<keyword evidence="4" id="KW-1185">Reference proteome</keyword>
<accession>A0A3D8RQL7</accession>
<feature type="region of interest" description="Disordered" evidence="1">
    <location>
        <begin position="444"/>
        <end position="474"/>
    </location>
</feature>
<evidence type="ECO:0000313" key="4">
    <source>
        <dbReference type="Proteomes" id="UP000256690"/>
    </source>
</evidence>
<proteinExistence type="predicted"/>
<name>A0A3D8RQL7_9EURO</name>
<dbReference type="SUPFAM" id="SSF117281">
    <property type="entry name" value="Kelch motif"/>
    <property type="match status" value="1"/>
</dbReference>
<comment type="caution">
    <text evidence="3">The sequence shown here is derived from an EMBL/GenBank/DDBJ whole genome shotgun (WGS) entry which is preliminary data.</text>
</comment>
<dbReference type="GeneID" id="38116744"/>
<gene>
    <name evidence="3" type="ORF">DSM5745_06374</name>
</gene>
<feature type="region of interest" description="Disordered" evidence="1">
    <location>
        <begin position="582"/>
        <end position="619"/>
    </location>
</feature>
<feature type="region of interest" description="Disordered" evidence="1">
    <location>
        <begin position="327"/>
        <end position="356"/>
    </location>
</feature>
<dbReference type="AlphaFoldDB" id="A0A3D8RQL7"/>
<dbReference type="Gene3D" id="2.120.10.80">
    <property type="entry name" value="Kelch-type beta propeller"/>
    <property type="match status" value="1"/>
</dbReference>
<dbReference type="STRING" id="1810919.A0A3D8RQL7"/>
<keyword evidence="2" id="KW-0472">Membrane</keyword>
<evidence type="ECO:0000256" key="2">
    <source>
        <dbReference type="SAM" id="Phobius"/>
    </source>
</evidence>
<evidence type="ECO:0000313" key="3">
    <source>
        <dbReference type="EMBL" id="RDW76382.1"/>
    </source>
</evidence>
<keyword evidence="2" id="KW-0812">Transmembrane</keyword>
<feature type="transmembrane region" description="Helical" evidence="2">
    <location>
        <begin position="363"/>
        <end position="385"/>
    </location>
</feature>
<dbReference type="InterPro" id="IPR015915">
    <property type="entry name" value="Kelch-typ_b-propeller"/>
</dbReference>
<reference evidence="3 4" key="1">
    <citation type="journal article" date="2018" name="IMA Fungus">
        <title>IMA Genome-F 9: Draft genome sequence of Annulohypoxylon stygium, Aspergillus mulundensis, Berkeleyomyces basicola (syn. Thielaviopsis basicola), Ceratocystis smalleyi, two Cercospora beticola strains, Coleophoma cylindrospora, Fusarium fracticaudum, Phialophora cf. hyalina, and Morchella septimelata.</title>
        <authorList>
            <person name="Wingfield B.D."/>
            <person name="Bills G.F."/>
            <person name="Dong Y."/>
            <person name="Huang W."/>
            <person name="Nel W.J."/>
            <person name="Swalarsk-Parry B.S."/>
            <person name="Vaghefi N."/>
            <person name="Wilken P.M."/>
            <person name="An Z."/>
            <person name="de Beer Z.W."/>
            <person name="De Vos L."/>
            <person name="Chen L."/>
            <person name="Duong T.A."/>
            <person name="Gao Y."/>
            <person name="Hammerbacher A."/>
            <person name="Kikkert J.R."/>
            <person name="Li Y."/>
            <person name="Li H."/>
            <person name="Li K."/>
            <person name="Li Q."/>
            <person name="Liu X."/>
            <person name="Ma X."/>
            <person name="Naidoo K."/>
            <person name="Pethybridge S.J."/>
            <person name="Sun J."/>
            <person name="Steenkamp E.T."/>
            <person name="van der Nest M.A."/>
            <person name="van Wyk S."/>
            <person name="Wingfield M.J."/>
            <person name="Xiong C."/>
            <person name="Yue Q."/>
            <person name="Zhang X."/>
        </authorList>
    </citation>
    <scope>NUCLEOTIDE SEQUENCE [LARGE SCALE GENOMIC DNA]</scope>
    <source>
        <strain evidence="3 4">DSM 5745</strain>
    </source>
</reference>
<feature type="region of interest" description="Disordered" evidence="1">
    <location>
        <begin position="236"/>
        <end position="268"/>
    </location>
</feature>
<feature type="compositionally biased region" description="Polar residues" evidence="1">
    <location>
        <begin position="456"/>
        <end position="474"/>
    </location>
</feature>
<feature type="compositionally biased region" description="Low complexity" evidence="1">
    <location>
        <begin position="584"/>
        <end position="599"/>
    </location>
</feature>
<feature type="compositionally biased region" description="Low complexity" evidence="1">
    <location>
        <begin position="327"/>
        <end position="351"/>
    </location>
</feature>
<evidence type="ECO:0000256" key="1">
    <source>
        <dbReference type="SAM" id="MobiDB-lite"/>
    </source>
</evidence>
<dbReference type="OrthoDB" id="5352000at2759"/>